<evidence type="ECO:0000256" key="1">
    <source>
        <dbReference type="ARBA" id="ARBA00022491"/>
    </source>
</evidence>
<dbReference type="PROSITE" id="PS50937">
    <property type="entry name" value="HTH_MERR_2"/>
    <property type="match status" value="1"/>
</dbReference>
<keyword evidence="1" id="KW-0678">Repressor</keyword>
<dbReference type="Gene3D" id="1.10.1660.10">
    <property type="match status" value="1"/>
</dbReference>
<gene>
    <name evidence="6" type="ORF">KTT_14670</name>
</gene>
<keyword evidence="2" id="KW-0805">Transcription regulation</keyword>
<sequence>MTELTISEVARQAGVRASAIRYYESVGLLPAPRRVSGQRRYQADILRRLAFIQTAQAVGFSITEMQTLLRELDGDIPLSTRWQSLAQQKLAEVESLIHQAQTMKQMLENGLHCHCSDLEQCINCVIKLHCKERIANRKELLRVFNE</sequence>
<dbReference type="PRINTS" id="PR00040">
    <property type="entry name" value="HTHMERR"/>
</dbReference>
<dbReference type="GO" id="GO:0003700">
    <property type="term" value="F:DNA-binding transcription factor activity"/>
    <property type="evidence" value="ECO:0007669"/>
    <property type="project" value="InterPro"/>
</dbReference>
<comment type="caution">
    <text evidence="6">The sequence shown here is derived from an EMBL/GenBank/DDBJ whole genome shotgun (WGS) entry which is preliminary data.</text>
</comment>
<keyword evidence="4" id="KW-0804">Transcription</keyword>
<reference evidence="7" key="1">
    <citation type="submission" date="2018-12" db="EMBL/GenBank/DDBJ databases">
        <title>Tengunoibacter tsumagoiensis gen. nov., sp. nov., Dictyobacter kobayashii sp. nov., D. alpinus sp. nov., and D. joshuensis sp. nov. and description of Dictyobacteraceae fam. nov. within the order Ktedonobacterales isolated from Tengu-no-mugimeshi.</title>
        <authorList>
            <person name="Wang C.M."/>
            <person name="Zheng Y."/>
            <person name="Sakai Y."/>
            <person name="Toyoda A."/>
            <person name="Minakuchi Y."/>
            <person name="Abe K."/>
            <person name="Yokota A."/>
            <person name="Yabe S."/>
        </authorList>
    </citation>
    <scope>NUCLEOTIDE SEQUENCE [LARGE SCALE GENOMIC DNA]</scope>
    <source>
        <strain evidence="7">Uno3</strain>
    </source>
</reference>
<dbReference type="PANTHER" id="PTHR30204">
    <property type="entry name" value="REDOX-CYCLING DRUG-SENSING TRANSCRIPTIONAL ACTIVATOR SOXR"/>
    <property type="match status" value="1"/>
</dbReference>
<dbReference type="RefSeq" id="WP_126579299.1">
    <property type="nucleotide sequence ID" value="NZ_BIFR01000001.1"/>
</dbReference>
<dbReference type="Pfam" id="PF13411">
    <property type="entry name" value="MerR_1"/>
    <property type="match status" value="1"/>
</dbReference>
<dbReference type="InterPro" id="IPR009061">
    <property type="entry name" value="DNA-bd_dom_put_sf"/>
</dbReference>
<evidence type="ECO:0000256" key="2">
    <source>
        <dbReference type="ARBA" id="ARBA00023015"/>
    </source>
</evidence>
<evidence type="ECO:0000313" key="6">
    <source>
        <dbReference type="EMBL" id="GCE11608.1"/>
    </source>
</evidence>
<name>A0A401ZXM1_9CHLR</name>
<accession>A0A401ZXM1</accession>
<dbReference type="SUPFAM" id="SSF46955">
    <property type="entry name" value="Putative DNA-binding domain"/>
    <property type="match status" value="1"/>
</dbReference>
<dbReference type="AlphaFoldDB" id="A0A401ZXM1"/>
<dbReference type="InterPro" id="IPR047057">
    <property type="entry name" value="MerR_fam"/>
</dbReference>
<dbReference type="GO" id="GO:0003677">
    <property type="term" value="F:DNA binding"/>
    <property type="evidence" value="ECO:0007669"/>
    <property type="project" value="UniProtKB-KW"/>
</dbReference>
<dbReference type="OrthoDB" id="9791488at2"/>
<dbReference type="SMART" id="SM00422">
    <property type="entry name" value="HTH_MERR"/>
    <property type="match status" value="1"/>
</dbReference>
<dbReference type="Proteomes" id="UP000287352">
    <property type="component" value="Unassembled WGS sequence"/>
</dbReference>
<proteinExistence type="predicted"/>
<evidence type="ECO:0000256" key="4">
    <source>
        <dbReference type="ARBA" id="ARBA00023163"/>
    </source>
</evidence>
<evidence type="ECO:0000259" key="5">
    <source>
        <dbReference type="PROSITE" id="PS50937"/>
    </source>
</evidence>
<evidence type="ECO:0000313" key="7">
    <source>
        <dbReference type="Proteomes" id="UP000287352"/>
    </source>
</evidence>
<keyword evidence="7" id="KW-1185">Reference proteome</keyword>
<protein>
    <submittedName>
        <fullName evidence="6">MerR family transcriptional regulator</fullName>
    </submittedName>
</protein>
<feature type="domain" description="HTH merR-type" evidence="5">
    <location>
        <begin position="3"/>
        <end position="71"/>
    </location>
</feature>
<organism evidence="6 7">
    <name type="scientific">Tengunoibacter tsumagoiensis</name>
    <dbReference type="NCBI Taxonomy" id="2014871"/>
    <lineage>
        <taxon>Bacteria</taxon>
        <taxon>Bacillati</taxon>
        <taxon>Chloroflexota</taxon>
        <taxon>Ktedonobacteria</taxon>
        <taxon>Ktedonobacterales</taxon>
        <taxon>Dictyobacteraceae</taxon>
        <taxon>Tengunoibacter</taxon>
    </lineage>
</organism>
<dbReference type="PANTHER" id="PTHR30204:SF69">
    <property type="entry name" value="MERR-FAMILY TRANSCRIPTIONAL REGULATOR"/>
    <property type="match status" value="1"/>
</dbReference>
<dbReference type="InterPro" id="IPR000551">
    <property type="entry name" value="MerR-type_HTH_dom"/>
</dbReference>
<dbReference type="EMBL" id="BIFR01000001">
    <property type="protein sequence ID" value="GCE11608.1"/>
    <property type="molecule type" value="Genomic_DNA"/>
</dbReference>
<keyword evidence="3" id="KW-0238">DNA-binding</keyword>
<evidence type="ECO:0000256" key="3">
    <source>
        <dbReference type="ARBA" id="ARBA00023125"/>
    </source>
</evidence>